<keyword evidence="7" id="KW-0809">Transit peptide</keyword>
<accession>A0A8X6LTD4</accession>
<dbReference type="GO" id="GO:0051539">
    <property type="term" value="F:4 iron, 4 sulfur cluster binding"/>
    <property type="evidence" value="ECO:0007669"/>
    <property type="project" value="UniProtKB-KW"/>
</dbReference>
<evidence type="ECO:0000259" key="16">
    <source>
        <dbReference type="SMART" id="SM00478"/>
    </source>
</evidence>
<gene>
    <name evidence="17" type="primary">NTHL1</name>
    <name evidence="14" type="synonym">NTH1</name>
    <name evidence="17" type="ORF">TNCT_12052</name>
</gene>
<dbReference type="Gene3D" id="1.10.340.30">
    <property type="entry name" value="Hypothetical protein, domain 2"/>
    <property type="match status" value="1"/>
</dbReference>
<dbReference type="GO" id="GO:0003677">
    <property type="term" value="F:DNA binding"/>
    <property type="evidence" value="ECO:0007669"/>
    <property type="project" value="UniProtKB-UniRule"/>
</dbReference>
<feature type="compositionally biased region" description="Polar residues" evidence="15">
    <location>
        <begin position="1"/>
        <end position="23"/>
    </location>
</feature>
<evidence type="ECO:0000256" key="11">
    <source>
        <dbReference type="ARBA" id="ARBA00023239"/>
    </source>
</evidence>
<dbReference type="GO" id="GO:0005634">
    <property type="term" value="C:nucleus"/>
    <property type="evidence" value="ECO:0007669"/>
    <property type="project" value="UniProtKB-SubCell"/>
</dbReference>
<dbReference type="FunFam" id="1.10.340.30:FF:000005">
    <property type="entry name" value="Endonuclease III-like protein 1"/>
    <property type="match status" value="1"/>
</dbReference>
<evidence type="ECO:0000256" key="6">
    <source>
        <dbReference type="ARBA" id="ARBA00022801"/>
    </source>
</evidence>
<dbReference type="CDD" id="cd00056">
    <property type="entry name" value="ENDO3c"/>
    <property type="match status" value="1"/>
</dbReference>
<dbReference type="Pfam" id="PF00730">
    <property type="entry name" value="HhH-GPD"/>
    <property type="match status" value="1"/>
</dbReference>
<dbReference type="SMART" id="SM00525">
    <property type="entry name" value="FES"/>
    <property type="match status" value="1"/>
</dbReference>
<evidence type="ECO:0000313" key="17">
    <source>
        <dbReference type="EMBL" id="GFR22256.1"/>
    </source>
</evidence>
<feature type="compositionally biased region" description="Basic and acidic residues" evidence="15">
    <location>
        <begin position="39"/>
        <end position="55"/>
    </location>
</feature>
<dbReference type="Proteomes" id="UP000887116">
    <property type="component" value="Unassembled WGS sequence"/>
</dbReference>
<evidence type="ECO:0000256" key="1">
    <source>
        <dbReference type="ARBA" id="ARBA00001966"/>
    </source>
</evidence>
<evidence type="ECO:0000256" key="8">
    <source>
        <dbReference type="ARBA" id="ARBA00023004"/>
    </source>
</evidence>
<dbReference type="OrthoDB" id="2099276at2759"/>
<evidence type="ECO:0000256" key="4">
    <source>
        <dbReference type="ARBA" id="ARBA00022723"/>
    </source>
</evidence>
<dbReference type="GO" id="GO:0005739">
    <property type="term" value="C:mitochondrion"/>
    <property type="evidence" value="ECO:0007669"/>
    <property type="project" value="UniProtKB-SubCell"/>
</dbReference>
<keyword evidence="10 14" id="KW-0234">DNA repair</keyword>
<dbReference type="GO" id="GO:0006289">
    <property type="term" value="P:nucleotide-excision repair"/>
    <property type="evidence" value="ECO:0007669"/>
    <property type="project" value="TreeGrafter"/>
</dbReference>
<reference evidence="17" key="1">
    <citation type="submission" date="2020-07" db="EMBL/GenBank/DDBJ databases">
        <title>Multicomponent nature underlies the extraordinary mechanical properties of spider dragline silk.</title>
        <authorList>
            <person name="Kono N."/>
            <person name="Nakamura H."/>
            <person name="Mori M."/>
            <person name="Yoshida Y."/>
            <person name="Ohtoshi R."/>
            <person name="Malay A.D."/>
            <person name="Moran D.A.P."/>
            <person name="Tomita M."/>
            <person name="Numata K."/>
            <person name="Arakawa K."/>
        </authorList>
    </citation>
    <scope>NUCLEOTIDE SEQUENCE</scope>
</reference>
<feature type="compositionally biased region" description="Polar residues" evidence="15">
    <location>
        <begin position="86"/>
        <end position="95"/>
    </location>
</feature>
<dbReference type="Gene3D" id="1.10.1670.10">
    <property type="entry name" value="Helix-hairpin-Helix base-excision DNA repair enzymes (C-terminal)"/>
    <property type="match status" value="1"/>
</dbReference>
<dbReference type="PROSITE" id="PS00764">
    <property type="entry name" value="ENDONUCLEASE_III_1"/>
    <property type="match status" value="1"/>
</dbReference>
<dbReference type="EC" id="3.2.2.-" evidence="14"/>
<feature type="domain" description="HhH-GPD" evidence="16">
    <location>
        <begin position="216"/>
        <end position="378"/>
    </location>
</feature>
<evidence type="ECO:0000256" key="7">
    <source>
        <dbReference type="ARBA" id="ARBA00022946"/>
    </source>
</evidence>
<dbReference type="PROSITE" id="PS01155">
    <property type="entry name" value="ENDONUCLEASE_III_2"/>
    <property type="match status" value="1"/>
</dbReference>
<name>A0A8X6LTD4_TRICU</name>
<keyword evidence="8" id="KW-0408">Iron</keyword>
<comment type="similarity">
    <text evidence="2 14">Belongs to the Nth/MutY family.</text>
</comment>
<dbReference type="GO" id="GO:0140078">
    <property type="term" value="F:class I DNA-(apurinic or apyrimidinic site) endonuclease activity"/>
    <property type="evidence" value="ECO:0007669"/>
    <property type="project" value="UniProtKB-EC"/>
</dbReference>
<keyword evidence="9" id="KW-0411">Iron-sulfur</keyword>
<dbReference type="InterPro" id="IPR011257">
    <property type="entry name" value="DNA_glycosylase"/>
</dbReference>
<comment type="caution">
    <text evidence="17">The sequence shown here is derived from an EMBL/GenBank/DDBJ whole genome shotgun (WGS) entry which is preliminary data.</text>
</comment>
<comment type="subcellular location">
    <subcellularLocation>
        <location evidence="14">Nucleus</location>
    </subcellularLocation>
    <subcellularLocation>
        <location evidence="14">Mitochondrion</location>
    </subcellularLocation>
</comment>
<evidence type="ECO:0000256" key="15">
    <source>
        <dbReference type="SAM" id="MobiDB-lite"/>
    </source>
</evidence>
<dbReference type="InterPro" id="IPR030841">
    <property type="entry name" value="NTH1"/>
</dbReference>
<feature type="region of interest" description="Disordered" evidence="15">
    <location>
        <begin position="1"/>
        <end position="144"/>
    </location>
</feature>
<dbReference type="Pfam" id="PF00633">
    <property type="entry name" value="HHH"/>
    <property type="match status" value="1"/>
</dbReference>
<comment type="cofactor">
    <cofactor evidence="1">
        <name>[4Fe-4S] cluster</name>
        <dbReference type="ChEBI" id="CHEBI:49883"/>
    </cofactor>
</comment>
<evidence type="ECO:0000256" key="3">
    <source>
        <dbReference type="ARBA" id="ARBA00022485"/>
    </source>
</evidence>
<dbReference type="InterPro" id="IPR023170">
    <property type="entry name" value="HhH_base_excis_C"/>
</dbReference>
<comment type="function">
    <text evidence="14">Bifunctional DNA N-glycosylase with associated apurinic/apyrimidinic (AP) lyase function that catalyzes the first step in base excision repair (BER), the primary repair pathway for the repair of oxidative DNA damage. The DNA N-glycosylase activity releases the damaged DNA base from DNA by cleaving the N-glycosidic bond, leaving an AP site. The AP lyase activity cleaves the phosphodiester bond 3' to the AP site by a beta-elimination. Primarily recognizes and repairs oxidative base damage of pyrimidines.</text>
</comment>
<protein>
    <recommendedName>
        <fullName evidence="14">Endonuclease III homolog</fullName>
        <ecNumber evidence="14">3.2.2.-</ecNumber>
        <ecNumber evidence="14">4.2.99.18</ecNumber>
    </recommendedName>
    <alternativeName>
        <fullName evidence="14">Bifunctional DNA N-glycosylase/DNA-(apurinic or apyrimidinic site) lyase</fullName>
        <shortName evidence="14">DNA glycosylase/AP lyase</shortName>
    </alternativeName>
</protein>
<evidence type="ECO:0000256" key="2">
    <source>
        <dbReference type="ARBA" id="ARBA00008343"/>
    </source>
</evidence>
<evidence type="ECO:0000256" key="12">
    <source>
        <dbReference type="ARBA" id="ARBA00023295"/>
    </source>
</evidence>
<evidence type="ECO:0000313" key="18">
    <source>
        <dbReference type="Proteomes" id="UP000887116"/>
    </source>
</evidence>
<keyword evidence="5 14" id="KW-0227">DNA damage</keyword>
<dbReference type="HAMAP" id="MF_03183">
    <property type="entry name" value="Endonuclease_III_Nth"/>
    <property type="match status" value="1"/>
</dbReference>
<dbReference type="GO" id="GO:0006285">
    <property type="term" value="P:base-excision repair, AP site formation"/>
    <property type="evidence" value="ECO:0007669"/>
    <property type="project" value="UniProtKB-UniRule"/>
</dbReference>
<keyword evidence="14" id="KW-0496">Mitochondrion</keyword>
<evidence type="ECO:0000256" key="5">
    <source>
        <dbReference type="ARBA" id="ARBA00022763"/>
    </source>
</evidence>
<keyword evidence="12 14" id="KW-0326">Glycosidase</keyword>
<dbReference type="InterPro" id="IPR004035">
    <property type="entry name" value="Endouclease-III_FeS-bd_BS"/>
</dbReference>
<dbReference type="PANTHER" id="PTHR43286:SF1">
    <property type="entry name" value="ENDONUCLEASE III-LIKE PROTEIN 1"/>
    <property type="match status" value="1"/>
</dbReference>
<keyword evidence="14" id="KW-0539">Nucleus</keyword>
<evidence type="ECO:0000256" key="13">
    <source>
        <dbReference type="ARBA" id="ARBA00044632"/>
    </source>
</evidence>
<dbReference type="PANTHER" id="PTHR43286">
    <property type="entry name" value="ENDONUCLEASE III-LIKE PROTEIN 1"/>
    <property type="match status" value="1"/>
</dbReference>
<feature type="compositionally biased region" description="Polar residues" evidence="15">
    <location>
        <begin position="107"/>
        <end position="119"/>
    </location>
</feature>
<evidence type="ECO:0000256" key="10">
    <source>
        <dbReference type="ARBA" id="ARBA00023204"/>
    </source>
</evidence>
<comment type="caution">
    <text evidence="14">Lacks conserved residue(s) required for the propagation of feature annotation.</text>
</comment>
<dbReference type="SMART" id="SM00478">
    <property type="entry name" value="ENDO3c"/>
    <property type="match status" value="1"/>
</dbReference>
<keyword evidence="6 14" id="KW-0378">Hydrolase</keyword>
<keyword evidence="3" id="KW-0004">4Fe-4S</keyword>
<keyword evidence="18" id="KW-1185">Reference proteome</keyword>
<dbReference type="EMBL" id="BMAO01008269">
    <property type="protein sequence ID" value="GFR22256.1"/>
    <property type="molecule type" value="Genomic_DNA"/>
</dbReference>
<dbReference type="GO" id="GO:0046872">
    <property type="term" value="F:metal ion binding"/>
    <property type="evidence" value="ECO:0007669"/>
    <property type="project" value="UniProtKB-KW"/>
</dbReference>
<dbReference type="InterPro" id="IPR003651">
    <property type="entry name" value="Endonuclease3_FeS-loop_motif"/>
</dbReference>
<keyword evidence="11 14" id="KW-0456">Lyase</keyword>
<dbReference type="GO" id="GO:0000703">
    <property type="term" value="F:oxidized pyrimidine nucleobase lesion DNA N-glycosylase activity"/>
    <property type="evidence" value="ECO:0007669"/>
    <property type="project" value="UniProtKB-UniRule"/>
</dbReference>
<organism evidence="17 18">
    <name type="scientific">Trichonephila clavata</name>
    <name type="common">Joro spider</name>
    <name type="synonym">Nephila clavata</name>
    <dbReference type="NCBI Taxonomy" id="2740835"/>
    <lineage>
        <taxon>Eukaryota</taxon>
        <taxon>Metazoa</taxon>
        <taxon>Ecdysozoa</taxon>
        <taxon>Arthropoda</taxon>
        <taxon>Chelicerata</taxon>
        <taxon>Arachnida</taxon>
        <taxon>Araneae</taxon>
        <taxon>Araneomorphae</taxon>
        <taxon>Entelegynae</taxon>
        <taxon>Araneoidea</taxon>
        <taxon>Nephilidae</taxon>
        <taxon>Trichonephila</taxon>
    </lineage>
</organism>
<dbReference type="InterPro" id="IPR000445">
    <property type="entry name" value="HhH_motif"/>
</dbReference>
<dbReference type="SUPFAM" id="SSF48150">
    <property type="entry name" value="DNA-glycosylase"/>
    <property type="match status" value="1"/>
</dbReference>
<evidence type="ECO:0000256" key="9">
    <source>
        <dbReference type="ARBA" id="ARBA00023014"/>
    </source>
</evidence>
<proteinExistence type="inferred from homology"/>
<dbReference type="EC" id="4.2.99.18" evidence="14"/>
<dbReference type="InterPro" id="IPR003265">
    <property type="entry name" value="HhH-GPD_domain"/>
</dbReference>
<evidence type="ECO:0000256" key="14">
    <source>
        <dbReference type="HAMAP-Rule" id="MF_03183"/>
    </source>
</evidence>
<sequence length="404" mass="45830">MSAIKTQRTLRSRISTASEKASTVKNDDSKNVRKKKVVVKTEPKSNLEITVKTEEQSNENASKNTRKKKVAVKTEPESNLEVIVKTEQSNENVSKNVKRKQSIKTEVPTTEETATSVSKSVKLESQKQSNKSPRKRKQVENNAVKTEKAIKLKANQTVTDIEDGWEPENWRAVLDNILKMRKMYIAPVDSLGCEECPEKDIEPEVFRYQTLISVMLSSQTRDEVTFAASQRLIEHGLTVDNILKTPDEKIGELIYPAGFWKTKIKFIKNTTQILKDQYNGDIPRTYKELCKLPGVGPKMAHIVMSVGWNDTVGIAVDTHVHRISNRLGWVRKPTKDPEETRKALEKWLPKDQWGPINLTLMGKLWKDVSLDLVGFGQTICKPIKPKCDECLNKELCPSSTSKKK</sequence>
<comment type="catalytic activity">
    <reaction evidence="13 14">
        <text>2'-deoxyribonucleotide-(2'-deoxyribose 5'-phosphate)-2'-deoxyribonucleotide-DNA = a 3'-end 2'-deoxyribonucleotide-(2,3-dehydro-2,3-deoxyribose 5'-phosphate)-DNA + a 5'-end 5'-phospho-2'-deoxyribonucleoside-DNA + H(+)</text>
        <dbReference type="Rhea" id="RHEA:66592"/>
        <dbReference type="Rhea" id="RHEA-COMP:13180"/>
        <dbReference type="Rhea" id="RHEA-COMP:16897"/>
        <dbReference type="Rhea" id="RHEA-COMP:17067"/>
        <dbReference type="ChEBI" id="CHEBI:15378"/>
        <dbReference type="ChEBI" id="CHEBI:136412"/>
        <dbReference type="ChEBI" id="CHEBI:157695"/>
        <dbReference type="ChEBI" id="CHEBI:167181"/>
        <dbReference type="EC" id="4.2.99.18"/>
    </reaction>
</comment>
<dbReference type="InterPro" id="IPR004036">
    <property type="entry name" value="Endonuclease-III-like_CS2"/>
</dbReference>
<keyword evidence="4" id="KW-0479">Metal-binding</keyword>
<dbReference type="AlphaFoldDB" id="A0A8X6LTD4"/>